<protein>
    <submittedName>
        <fullName evidence="1">Uncharacterized protein</fullName>
    </submittedName>
</protein>
<name>A0A075LSE6_9EURY</name>
<dbReference type="Proteomes" id="UP000027981">
    <property type="component" value="Chromosome"/>
</dbReference>
<keyword evidence="2" id="KW-1185">Reference proteome</keyword>
<dbReference type="AlphaFoldDB" id="A0A075LSE6"/>
<accession>A0A075LSE6</accession>
<dbReference type="KEGG" id="ppac:PAP_03935"/>
<reference evidence="1 2" key="2">
    <citation type="journal article" date="2015" name="Genome Announc.">
        <title>Complete Genome Sequence of Hyperthermophilic Piezophilic Archaeon Palaeococcus pacificus DY20341T, Isolated from Deep-Sea Hydrothermal Sediments.</title>
        <authorList>
            <person name="Zeng X."/>
            <person name="Jebbar M."/>
            <person name="Shao Z."/>
        </authorList>
    </citation>
    <scope>NUCLEOTIDE SEQUENCE [LARGE SCALE GENOMIC DNA]</scope>
    <source>
        <strain evidence="1 2">DY20341</strain>
    </source>
</reference>
<evidence type="ECO:0000313" key="2">
    <source>
        <dbReference type="Proteomes" id="UP000027981"/>
    </source>
</evidence>
<dbReference type="EMBL" id="CP006019">
    <property type="protein sequence ID" value="AIF69204.1"/>
    <property type="molecule type" value="Genomic_DNA"/>
</dbReference>
<proteinExistence type="predicted"/>
<gene>
    <name evidence="1" type="ORF">PAP_03935</name>
</gene>
<reference evidence="2" key="1">
    <citation type="submission" date="2013-06" db="EMBL/GenBank/DDBJ databases">
        <title>Complete Genome Sequence of Hyperthermophilic Palaeococcus pacificus DY20341T, Isolated from a Deep-Sea Hydrothermal Sediments.</title>
        <authorList>
            <person name="Zeng X."/>
            <person name="Shao Z."/>
        </authorList>
    </citation>
    <scope>NUCLEOTIDE SEQUENCE [LARGE SCALE GENOMIC DNA]</scope>
    <source>
        <strain evidence="2">DY20341</strain>
    </source>
</reference>
<sequence length="262" mass="29616">MVVRKSRLVLLILLSVVVAFKILHQPVIGSYDFHETYNLSWGTVKADTIVKKTVIPEVVLKISSKVTPITKNRTAKAVVVHFKAFSKDGKTLWEYDSITPYLWKTIDDVIFRKSGFAEPLIMVSNTSSYLFIVEVHSAPREVPFVRRWVGEDWVYVFGERGLVKKLSLGKNPWPKRNVFISSAGNYTILGFEQPQGDGSPAYGRVLIFNGSEVIFDKTFPYDPNCLCYVIPGWGRINEEGYSTFGLYTGTGIYNGTFTYKKG</sequence>
<evidence type="ECO:0000313" key="1">
    <source>
        <dbReference type="EMBL" id="AIF69204.1"/>
    </source>
</evidence>
<organism evidence="1 2">
    <name type="scientific">Palaeococcus pacificus DY20341</name>
    <dbReference type="NCBI Taxonomy" id="1343739"/>
    <lineage>
        <taxon>Archaea</taxon>
        <taxon>Methanobacteriati</taxon>
        <taxon>Methanobacteriota</taxon>
        <taxon>Thermococci</taxon>
        <taxon>Thermococcales</taxon>
        <taxon>Thermococcaceae</taxon>
        <taxon>Palaeococcus</taxon>
    </lineage>
</organism>
<dbReference type="HOGENOM" id="CLU_1014174_0_0_2"/>
<dbReference type="STRING" id="1343739.PAP_03935"/>
<dbReference type="eggNOG" id="arCOG07138">
    <property type="taxonomic scope" value="Archaea"/>
</dbReference>